<dbReference type="EMBL" id="AYYQ01000029">
    <property type="protein sequence ID" value="KRM68238.1"/>
    <property type="molecule type" value="Genomic_DNA"/>
</dbReference>
<feature type="compositionally biased region" description="Low complexity" evidence="1">
    <location>
        <begin position="17"/>
        <end position="104"/>
    </location>
</feature>
<organism evidence="3 4">
    <name type="scientific">Apilactobacillus ozensis DSM 23829 = JCM 17196</name>
    <dbReference type="NCBI Taxonomy" id="1423781"/>
    <lineage>
        <taxon>Bacteria</taxon>
        <taxon>Bacillati</taxon>
        <taxon>Bacillota</taxon>
        <taxon>Bacilli</taxon>
        <taxon>Lactobacillales</taxon>
        <taxon>Lactobacillaceae</taxon>
        <taxon>Apilactobacillus</taxon>
    </lineage>
</organism>
<dbReference type="PANTHER" id="PTHR37806:SF1">
    <property type="entry name" value="PEPTIDASE C39-LIKE DOMAIN-CONTAINING PROTEIN"/>
    <property type="match status" value="1"/>
</dbReference>
<evidence type="ECO:0000313" key="3">
    <source>
        <dbReference type="EMBL" id="KRM68238.1"/>
    </source>
</evidence>
<reference evidence="3 4" key="1">
    <citation type="journal article" date="2015" name="Genome Announc.">
        <title>Expanding the biotechnology potential of lactobacilli through comparative genomics of 213 strains and associated genera.</title>
        <authorList>
            <person name="Sun Z."/>
            <person name="Harris H.M."/>
            <person name="McCann A."/>
            <person name="Guo C."/>
            <person name="Argimon S."/>
            <person name="Zhang W."/>
            <person name="Yang X."/>
            <person name="Jeffery I.B."/>
            <person name="Cooney J.C."/>
            <person name="Kagawa T.F."/>
            <person name="Liu W."/>
            <person name="Song Y."/>
            <person name="Salvetti E."/>
            <person name="Wrobel A."/>
            <person name="Rasinkangas P."/>
            <person name="Parkhill J."/>
            <person name="Rea M.C."/>
            <person name="O'Sullivan O."/>
            <person name="Ritari J."/>
            <person name="Douillard F.P."/>
            <person name="Paul Ross R."/>
            <person name="Yang R."/>
            <person name="Briner A.E."/>
            <person name="Felis G.E."/>
            <person name="de Vos W.M."/>
            <person name="Barrangou R."/>
            <person name="Klaenhammer T.R."/>
            <person name="Caufield P.W."/>
            <person name="Cui Y."/>
            <person name="Zhang H."/>
            <person name="O'Toole P.W."/>
        </authorList>
    </citation>
    <scope>NUCLEOTIDE SEQUENCE [LARGE SCALE GENOMIC DNA]</scope>
    <source>
        <strain evidence="3 4">DSM 23829</strain>
    </source>
</reference>
<comment type="caution">
    <text evidence="3">The sequence shown here is derived from an EMBL/GenBank/DDBJ whole genome shotgun (WGS) entry which is preliminary data.</text>
</comment>
<dbReference type="InterPro" id="IPR039564">
    <property type="entry name" value="Peptidase_C39-like"/>
</dbReference>
<accession>A0A0R2AM35</accession>
<dbReference type="Pfam" id="PF13529">
    <property type="entry name" value="Peptidase_C39_2"/>
    <property type="match status" value="1"/>
</dbReference>
<dbReference type="AlphaFoldDB" id="A0A0R2AM35"/>
<keyword evidence="4" id="KW-1185">Reference proteome</keyword>
<evidence type="ECO:0000259" key="2">
    <source>
        <dbReference type="Pfam" id="PF13529"/>
    </source>
</evidence>
<sequence>MLGIFCSTNVYADDYTSQPSSSSESYSPANDSSNVTGDNSNQNSQDNNSDNHQDNNSNHQENNSNENNGNSNNNSNENNNSNNNSNENNNNNNSNNNSNENNNNKPRREIVFSDTKPLKYKTRFKQKWHKKLINAYKNNELIKHKVNSDVNVYIKQKGTLHSKTYYQIDSGAWINANYFDAGIRYIPNVPLIAQRPQLPTGCEITALTMMFQYAGVHKNKMQLAKEMPRSSNPNKGFVGSPYSKSGWYIYPKGLVKMVKKYLGSSKNMTGCSINKIKKQVNINHPVVVWLAHIDGFPNHALTVYGYDHKYIYLNDPWRYKRIKLNYNNFSHLHAADAKRTLSY</sequence>
<gene>
    <name evidence="3" type="ORF">FD06_GL001259</name>
</gene>
<dbReference type="PATRIC" id="fig|1423781.4.peg.1304"/>
<name>A0A0R2AM35_9LACO</name>
<protein>
    <recommendedName>
        <fullName evidence="2">Peptidase C39-like domain-containing protein</fullName>
    </recommendedName>
</protein>
<dbReference type="Proteomes" id="UP000052012">
    <property type="component" value="Unassembled WGS sequence"/>
</dbReference>
<feature type="domain" description="Peptidase C39-like" evidence="2">
    <location>
        <begin position="188"/>
        <end position="317"/>
    </location>
</feature>
<proteinExistence type="predicted"/>
<dbReference type="Gene3D" id="3.90.70.10">
    <property type="entry name" value="Cysteine proteinases"/>
    <property type="match status" value="1"/>
</dbReference>
<evidence type="ECO:0000256" key="1">
    <source>
        <dbReference type="SAM" id="MobiDB-lite"/>
    </source>
</evidence>
<evidence type="ECO:0000313" key="4">
    <source>
        <dbReference type="Proteomes" id="UP000052012"/>
    </source>
</evidence>
<feature type="region of interest" description="Disordered" evidence="1">
    <location>
        <begin position="12"/>
        <end position="114"/>
    </location>
</feature>
<dbReference type="STRING" id="1423781.FD06_GL001259"/>
<dbReference type="PANTHER" id="PTHR37806">
    <property type="entry name" value="LMO0724 PROTEIN"/>
    <property type="match status" value="1"/>
</dbReference>